<dbReference type="PANTHER" id="PTHR31250:SF27">
    <property type="entry name" value="IQ DOMAIN-CONTAINING PROTEIN IQM5"/>
    <property type="match status" value="1"/>
</dbReference>
<keyword evidence="4" id="KW-1185">Reference proteome</keyword>
<dbReference type="RefSeq" id="WP_156052483.1">
    <property type="nucleotide sequence ID" value="NZ_JBIRUQ010000014.1"/>
</dbReference>
<dbReference type="GeneID" id="93509535"/>
<dbReference type="InterPro" id="IPR044159">
    <property type="entry name" value="IQM"/>
</dbReference>
<name>A0ABW7TY78_9NOCA</name>
<dbReference type="Proteomes" id="UP001611263">
    <property type="component" value="Unassembled WGS sequence"/>
</dbReference>
<evidence type="ECO:0000313" key="3">
    <source>
        <dbReference type="EMBL" id="MFI1465188.1"/>
    </source>
</evidence>
<comment type="caution">
    <text evidence="3">The sequence shown here is derived from an EMBL/GenBank/DDBJ whole genome shotgun (WGS) entry which is preliminary data.</text>
</comment>
<proteinExistence type="predicted"/>
<gene>
    <name evidence="3" type="ORF">ACH4WX_31140</name>
</gene>
<organism evidence="3 4">
    <name type="scientific">Nocardia carnea</name>
    <dbReference type="NCBI Taxonomy" id="37328"/>
    <lineage>
        <taxon>Bacteria</taxon>
        <taxon>Bacillati</taxon>
        <taxon>Actinomycetota</taxon>
        <taxon>Actinomycetes</taxon>
        <taxon>Mycobacteriales</taxon>
        <taxon>Nocardiaceae</taxon>
        <taxon>Nocardia</taxon>
    </lineage>
</organism>
<evidence type="ECO:0000256" key="1">
    <source>
        <dbReference type="ARBA" id="ARBA00004496"/>
    </source>
</evidence>
<reference evidence="3 4" key="1">
    <citation type="submission" date="2024-10" db="EMBL/GenBank/DDBJ databases">
        <title>The Natural Products Discovery Center: Release of the First 8490 Sequenced Strains for Exploring Actinobacteria Biosynthetic Diversity.</title>
        <authorList>
            <person name="Kalkreuter E."/>
            <person name="Kautsar S.A."/>
            <person name="Yang D."/>
            <person name="Bader C.D."/>
            <person name="Teijaro C.N."/>
            <person name="Fluegel L."/>
            <person name="Davis C.M."/>
            <person name="Simpson J.R."/>
            <person name="Lauterbach L."/>
            <person name="Steele A.D."/>
            <person name="Gui C."/>
            <person name="Meng S."/>
            <person name="Li G."/>
            <person name="Viehrig K."/>
            <person name="Ye F."/>
            <person name="Su P."/>
            <person name="Kiefer A.F."/>
            <person name="Nichols A."/>
            <person name="Cepeda A.J."/>
            <person name="Yan W."/>
            <person name="Fan B."/>
            <person name="Jiang Y."/>
            <person name="Adhikari A."/>
            <person name="Zheng C.-J."/>
            <person name="Schuster L."/>
            <person name="Cowan T.M."/>
            <person name="Smanski M.J."/>
            <person name="Chevrette M.G."/>
            <person name="De Carvalho L.P.S."/>
            <person name="Shen B."/>
        </authorList>
    </citation>
    <scope>NUCLEOTIDE SEQUENCE [LARGE SCALE GENOMIC DNA]</scope>
    <source>
        <strain evidence="3 4">NPDC020568</strain>
    </source>
</reference>
<evidence type="ECO:0000313" key="4">
    <source>
        <dbReference type="Proteomes" id="UP001611263"/>
    </source>
</evidence>
<keyword evidence="2" id="KW-0963">Cytoplasm</keyword>
<evidence type="ECO:0000256" key="2">
    <source>
        <dbReference type="ARBA" id="ARBA00022490"/>
    </source>
</evidence>
<accession>A0ABW7TY78</accession>
<sequence>MLNVIVHDVRDRELDDGLADSVAKYLLRKPIGTKSQEEQYRILADGIRQGYPGSATIPTPHAPERIRAFVAEVVQRMDAARPWPELPYLPLPRENIADFLSSAQPIARIHASFHKVGGALGRGFYNDREYGTYLPLRMRSGVEIVLAAYYWEGSSDILLIASGTTVPAHEIVRELVDGSKLDRKLIRLVISPEDLEYENIIYDTTPLQPEFHGEHIPGNDVWGSTVVDYLEPVQAAKYRLFANNGTVYRNNDHTQPFDTTHARTLWTPDGGRAIFVMDADGHLYSSPDHILGRFHHSSFLAGQPVAGAGEIQVIQGRVQLLSDHSTHYRPARRFTRQVVDSLRRQGIPFDEQAIEYHYPE</sequence>
<comment type="subcellular location">
    <subcellularLocation>
        <location evidence="1">Cytoplasm</location>
    </subcellularLocation>
</comment>
<dbReference type="EMBL" id="JBIRUQ010000014">
    <property type="protein sequence ID" value="MFI1465188.1"/>
    <property type="molecule type" value="Genomic_DNA"/>
</dbReference>
<dbReference type="PANTHER" id="PTHR31250">
    <property type="entry name" value="IQ DOMAIN-CONTAINING PROTEIN IQM3"/>
    <property type="match status" value="1"/>
</dbReference>
<protein>
    <submittedName>
        <fullName evidence="3">Uncharacterized protein</fullName>
    </submittedName>
</protein>